<accession>M4BT77</accession>
<proteinExistence type="predicted"/>
<dbReference type="Proteomes" id="UP000011713">
    <property type="component" value="Unassembled WGS sequence"/>
</dbReference>
<dbReference type="VEuPathDB" id="FungiDB:HpaG809662"/>
<dbReference type="InterPro" id="IPR025213">
    <property type="entry name" value="Sim4_Fta2"/>
</dbReference>
<dbReference type="Pfam" id="PF13095">
    <property type="entry name" value="FTA2"/>
    <property type="match status" value="1"/>
</dbReference>
<dbReference type="EMBL" id="JH597831">
    <property type="status" value="NOT_ANNOTATED_CDS"/>
    <property type="molecule type" value="Genomic_DNA"/>
</dbReference>
<reference evidence="1" key="2">
    <citation type="submission" date="2015-06" db="UniProtKB">
        <authorList>
            <consortium name="EnsemblProtists"/>
        </authorList>
    </citation>
    <scope>IDENTIFICATION</scope>
    <source>
        <strain evidence="1">Emoy2</strain>
    </source>
</reference>
<organism evidence="1 2">
    <name type="scientific">Hyaloperonospora arabidopsidis (strain Emoy2)</name>
    <name type="common">Downy mildew agent</name>
    <name type="synonym">Peronospora arabidopsidis</name>
    <dbReference type="NCBI Taxonomy" id="559515"/>
    <lineage>
        <taxon>Eukaryota</taxon>
        <taxon>Sar</taxon>
        <taxon>Stramenopiles</taxon>
        <taxon>Oomycota</taxon>
        <taxon>Peronosporomycetes</taxon>
        <taxon>Peronosporales</taxon>
        <taxon>Peronosporaceae</taxon>
        <taxon>Hyaloperonospora</taxon>
    </lineage>
</organism>
<sequence length="86" mass="9859">MASVRAIFKDLIAYENGYVCREFKACQVLQMYEDLKTLHSLGILVGDVHMGNYMNEKLINFSRAFTMYHQVSTGRDPPGINPTSRR</sequence>
<evidence type="ECO:0000313" key="1">
    <source>
        <dbReference type="EnsemblProtists" id="HpaP809662"/>
    </source>
</evidence>
<dbReference type="AlphaFoldDB" id="M4BT77"/>
<dbReference type="HOGENOM" id="CLU_2502707_0_0_1"/>
<keyword evidence="2" id="KW-1185">Reference proteome</keyword>
<dbReference type="InParanoid" id="M4BT77"/>
<reference evidence="2" key="1">
    <citation type="journal article" date="2010" name="Science">
        <title>Signatures of adaptation to obligate biotrophy in the Hyaloperonospora arabidopsidis genome.</title>
        <authorList>
            <person name="Baxter L."/>
            <person name="Tripathy S."/>
            <person name="Ishaque N."/>
            <person name="Boot N."/>
            <person name="Cabral A."/>
            <person name="Kemen E."/>
            <person name="Thines M."/>
            <person name="Ah-Fong A."/>
            <person name="Anderson R."/>
            <person name="Badejoko W."/>
            <person name="Bittner-Eddy P."/>
            <person name="Boore J.L."/>
            <person name="Chibucos M.C."/>
            <person name="Coates M."/>
            <person name="Dehal P."/>
            <person name="Delehaunty K."/>
            <person name="Dong S."/>
            <person name="Downton P."/>
            <person name="Dumas B."/>
            <person name="Fabro G."/>
            <person name="Fronick C."/>
            <person name="Fuerstenberg S.I."/>
            <person name="Fulton L."/>
            <person name="Gaulin E."/>
            <person name="Govers F."/>
            <person name="Hughes L."/>
            <person name="Humphray S."/>
            <person name="Jiang R.H."/>
            <person name="Judelson H."/>
            <person name="Kamoun S."/>
            <person name="Kyung K."/>
            <person name="Meijer H."/>
            <person name="Minx P."/>
            <person name="Morris P."/>
            <person name="Nelson J."/>
            <person name="Phuntumart V."/>
            <person name="Qutob D."/>
            <person name="Rehmany A."/>
            <person name="Rougon-Cardoso A."/>
            <person name="Ryden P."/>
            <person name="Torto-Alalibo T."/>
            <person name="Studholme D."/>
            <person name="Wang Y."/>
            <person name="Win J."/>
            <person name="Wood J."/>
            <person name="Clifton S.W."/>
            <person name="Rogers J."/>
            <person name="Van den Ackerveken G."/>
            <person name="Jones J.D."/>
            <person name="McDowell J.M."/>
            <person name="Beynon J."/>
            <person name="Tyler B.M."/>
        </authorList>
    </citation>
    <scope>NUCLEOTIDE SEQUENCE [LARGE SCALE GENOMIC DNA]</scope>
    <source>
        <strain evidence="2">Emoy2</strain>
    </source>
</reference>
<dbReference type="EnsemblProtists" id="HpaT809662">
    <property type="protein sequence ID" value="HpaP809662"/>
    <property type="gene ID" value="HpaG809662"/>
</dbReference>
<evidence type="ECO:0000313" key="2">
    <source>
        <dbReference type="Proteomes" id="UP000011713"/>
    </source>
</evidence>
<protein>
    <submittedName>
        <fullName evidence="1">Uncharacterized protein</fullName>
    </submittedName>
</protein>
<name>M4BT77_HYAAE</name>